<dbReference type="InterPro" id="IPR032783">
    <property type="entry name" value="AraC_lig"/>
</dbReference>
<dbReference type="GO" id="GO:0003700">
    <property type="term" value="F:DNA-binding transcription factor activity"/>
    <property type="evidence" value="ECO:0007669"/>
    <property type="project" value="InterPro"/>
</dbReference>
<feature type="domain" description="HTH araC/xylS-type" evidence="4">
    <location>
        <begin position="196"/>
        <end position="294"/>
    </location>
</feature>
<dbReference type="PROSITE" id="PS01124">
    <property type="entry name" value="HTH_ARAC_FAMILY_2"/>
    <property type="match status" value="1"/>
</dbReference>
<evidence type="ECO:0000256" key="1">
    <source>
        <dbReference type="ARBA" id="ARBA00023015"/>
    </source>
</evidence>
<dbReference type="SMART" id="SM00342">
    <property type="entry name" value="HTH_ARAC"/>
    <property type="match status" value="1"/>
</dbReference>
<keyword evidence="3" id="KW-0804">Transcription</keyword>
<dbReference type="Pfam" id="PF12852">
    <property type="entry name" value="Cupin_6"/>
    <property type="match status" value="1"/>
</dbReference>
<dbReference type="SUPFAM" id="SSF46689">
    <property type="entry name" value="Homeodomain-like"/>
    <property type="match status" value="2"/>
</dbReference>
<keyword evidence="1" id="KW-0805">Transcription regulation</keyword>
<dbReference type="OrthoDB" id="9783876at2"/>
<evidence type="ECO:0000256" key="2">
    <source>
        <dbReference type="ARBA" id="ARBA00023125"/>
    </source>
</evidence>
<sequence>MTDPFAEVVTLLQPVMRYAKVVSARAPWRVSRPGTGEPFYCAVLEGASRLTLPGREPVILQAGDFALIPAAFDILTTSLEPPPGDDPSPVTFAEGRARVGDPDGPADYRALIGHCAFGSPDAALLVSLLPDVLHIRGEPRLAALVGLVGEESRGDRPARDVVLERLLEVLFIDALRSAGTAAPTGLVRGLADARLAQPLRRIHESPAEPWTVVRMASEAALSRSAFFERFTRVVGIAPMEYLLTWRMALARQLLRREGAGVASVAEQVGYGSASAFSVAFARHVGQPPARYARAAA</sequence>
<name>A0A4Y5YY60_9GAMM</name>
<evidence type="ECO:0000313" key="5">
    <source>
        <dbReference type="EMBL" id="QDE37787.1"/>
    </source>
</evidence>
<dbReference type="KEGG" id="lpy:FIV34_00525"/>
<dbReference type="Pfam" id="PF12833">
    <property type="entry name" value="HTH_18"/>
    <property type="match status" value="1"/>
</dbReference>
<dbReference type="InterPro" id="IPR018060">
    <property type="entry name" value="HTH_AraC"/>
</dbReference>
<dbReference type="RefSeq" id="WP_139978607.1">
    <property type="nucleotide sequence ID" value="NZ_CP041046.1"/>
</dbReference>
<accession>A0A4Y5YY60</accession>
<dbReference type="GO" id="GO:0043565">
    <property type="term" value="F:sequence-specific DNA binding"/>
    <property type="evidence" value="ECO:0007669"/>
    <property type="project" value="InterPro"/>
</dbReference>
<protein>
    <submittedName>
        <fullName evidence="5">AraC family transcriptional regulator</fullName>
    </submittedName>
</protein>
<dbReference type="EMBL" id="CP041046">
    <property type="protein sequence ID" value="QDE37787.1"/>
    <property type="molecule type" value="Genomic_DNA"/>
</dbReference>
<organism evidence="5 6">
    <name type="scientific">Luteibacter pinisoli</name>
    <dbReference type="NCBI Taxonomy" id="2589080"/>
    <lineage>
        <taxon>Bacteria</taxon>
        <taxon>Pseudomonadati</taxon>
        <taxon>Pseudomonadota</taxon>
        <taxon>Gammaproteobacteria</taxon>
        <taxon>Lysobacterales</taxon>
        <taxon>Rhodanobacteraceae</taxon>
        <taxon>Luteibacter</taxon>
    </lineage>
</organism>
<reference evidence="5 6" key="1">
    <citation type="submission" date="2019-06" db="EMBL/GenBank/DDBJ databases">
        <title>A complete genome sequence for Luteibacter pinisoli MAH-14.</title>
        <authorList>
            <person name="Baltrus D.A."/>
        </authorList>
    </citation>
    <scope>NUCLEOTIDE SEQUENCE [LARGE SCALE GENOMIC DNA]</scope>
    <source>
        <strain evidence="5 6">MAH-14</strain>
    </source>
</reference>
<evidence type="ECO:0000256" key="3">
    <source>
        <dbReference type="ARBA" id="ARBA00023163"/>
    </source>
</evidence>
<dbReference type="Proteomes" id="UP000316093">
    <property type="component" value="Chromosome"/>
</dbReference>
<dbReference type="AlphaFoldDB" id="A0A4Y5YY60"/>
<dbReference type="InterPro" id="IPR018062">
    <property type="entry name" value="HTH_AraC-typ_CS"/>
</dbReference>
<keyword evidence="2" id="KW-0238">DNA-binding</keyword>
<evidence type="ECO:0000259" key="4">
    <source>
        <dbReference type="PROSITE" id="PS01124"/>
    </source>
</evidence>
<dbReference type="InterPro" id="IPR009057">
    <property type="entry name" value="Homeodomain-like_sf"/>
</dbReference>
<dbReference type="InterPro" id="IPR050204">
    <property type="entry name" value="AraC_XylS_family_regulators"/>
</dbReference>
<keyword evidence="6" id="KW-1185">Reference proteome</keyword>
<dbReference type="Gene3D" id="1.10.10.60">
    <property type="entry name" value="Homeodomain-like"/>
    <property type="match status" value="2"/>
</dbReference>
<dbReference type="PROSITE" id="PS00041">
    <property type="entry name" value="HTH_ARAC_FAMILY_1"/>
    <property type="match status" value="1"/>
</dbReference>
<dbReference type="PANTHER" id="PTHR46796:SF13">
    <property type="entry name" value="HTH-TYPE TRANSCRIPTIONAL ACTIVATOR RHAS"/>
    <property type="match status" value="1"/>
</dbReference>
<evidence type="ECO:0000313" key="6">
    <source>
        <dbReference type="Proteomes" id="UP000316093"/>
    </source>
</evidence>
<gene>
    <name evidence="5" type="ORF">FIV34_00525</name>
</gene>
<proteinExistence type="predicted"/>
<dbReference type="PANTHER" id="PTHR46796">
    <property type="entry name" value="HTH-TYPE TRANSCRIPTIONAL ACTIVATOR RHAS-RELATED"/>
    <property type="match status" value="1"/>
</dbReference>